<dbReference type="RefSeq" id="WP_382387213.1">
    <property type="nucleotide sequence ID" value="NZ_JBHLWI010000024.1"/>
</dbReference>
<dbReference type="Proteomes" id="UP001589797">
    <property type="component" value="Unassembled WGS sequence"/>
</dbReference>
<feature type="transmembrane region" description="Helical" evidence="4">
    <location>
        <begin position="358"/>
        <end position="376"/>
    </location>
</feature>
<sequence>MEQLERKVSLFLSMFHHTLASKTYELITDEGEERACEAISERACKETPGNFFKNVFSGSLSKLAEQLVSPGTTLPWILAALGVPNLFTGALVPIKDAGSLLPQLFVSAKIRAYAIRKWFWVIPALIQAMSLAAMAFVVLGTEGKTAGILILSLLLIFSLASGVASISFKDVVGKTIPKGKRGQLLAMRATLGGVLTLASGVFILQDLEGGQDQNMLFWLVMAGALLWVLSAFLFALIAEEKGATEGGRTPVKELKNAWKFWKEDSNLRRFIFTRGFLMAIPLAQPFFVVLGKDELGSELDNLGIMVIAAGIANIVSSPFWGRFADHSSRNLMVWVSILGMVNISLMALFPFWPDSLQNIYVFAALFLIQVMAHGGARLSRKTYLVDFAPEKERPLYVSLSNTMIGVFTLLAAGLGSLSSLFGVQAMLSVFVALLGIGLFLAFRLKEV</sequence>
<reference evidence="6 7" key="1">
    <citation type="submission" date="2024-09" db="EMBL/GenBank/DDBJ databases">
        <authorList>
            <person name="Sun Q."/>
            <person name="Mori K."/>
        </authorList>
    </citation>
    <scope>NUCLEOTIDE SEQUENCE [LARGE SCALE GENOMIC DNA]</scope>
    <source>
        <strain evidence="6 7">CCM 7650</strain>
    </source>
</reference>
<dbReference type="PROSITE" id="PS50850">
    <property type="entry name" value="MFS"/>
    <property type="match status" value="1"/>
</dbReference>
<dbReference type="InterPro" id="IPR036259">
    <property type="entry name" value="MFS_trans_sf"/>
</dbReference>
<evidence type="ECO:0000313" key="6">
    <source>
        <dbReference type="EMBL" id="MFC0262761.1"/>
    </source>
</evidence>
<feature type="domain" description="Major facilitator superfamily (MFS) profile" evidence="5">
    <location>
        <begin position="219"/>
        <end position="447"/>
    </location>
</feature>
<feature type="transmembrane region" description="Helical" evidence="4">
    <location>
        <begin position="421"/>
        <end position="442"/>
    </location>
</feature>
<evidence type="ECO:0000256" key="4">
    <source>
        <dbReference type="SAM" id="Phobius"/>
    </source>
</evidence>
<name>A0ABV6FSA8_9BACT</name>
<accession>A0ABV6FSA8</accession>
<protein>
    <submittedName>
        <fullName evidence="6">MFS transporter</fullName>
    </submittedName>
</protein>
<dbReference type="EMBL" id="JBHLWI010000024">
    <property type="protein sequence ID" value="MFC0262761.1"/>
    <property type="molecule type" value="Genomic_DNA"/>
</dbReference>
<dbReference type="SUPFAM" id="SSF103473">
    <property type="entry name" value="MFS general substrate transporter"/>
    <property type="match status" value="1"/>
</dbReference>
<organism evidence="6 7">
    <name type="scientific">Fontibacter flavus</name>
    <dbReference type="NCBI Taxonomy" id="654838"/>
    <lineage>
        <taxon>Bacteria</taxon>
        <taxon>Pseudomonadati</taxon>
        <taxon>Bacteroidota</taxon>
        <taxon>Cytophagia</taxon>
        <taxon>Cytophagales</taxon>
        <taxon>Cyclobacteriaceae</taxon>
        <taxon>Fontibacter</taxon>
    </lineage>
</organism>
<evidence type="ECO:0000259" key="5">
    <source>
        <dbReference type="PROSITE" id="PS50850"/>
    </source>
</evidence>
<dbReference type="InterPro" id="IPR011701">
    <property type="entry name" value="MFS"/>
</dbReference>
<evidence type="ECO:0000256" key="3">
    <source>
        <dbReference type="ARBA" id="ARBA00023136"/>
    </source>
</evidence>
<feature type="transmembrane region" description="Helical" evidence="4">
    <location>
        <begin position="332"/>
        <end position="352"/>
    </location>
</feature>
<keyword evidence="7" id="KW-1185">Reference proteome</keyword>
<dbReference type="InterPro" id="IPR020846">
    <property type="entry name" value="MFS_dom"/>
</dbReference>
<gene>
    <name evidence="6" type="ORF">ACFFIP_08715</name>
</gene>
<dbReference type="PANTHER" id="PTHR23526:SF2">
    <property type="entry name" value="MAJOR FACILITATOR SUPERFAMILY (MFS) PROFILE DOMAIN-CONTAINING PROTEIN"/>
    <property type="match status" value="1"/>
</dbReference>
<proteinExistence type="predicted"/>
<dbReference type="PANTHER" id="PTHR23526">
    <property type="entry name" value="INTEGRAL MEMBRANE TRANSPORT PROTEIN-RELATED"/>
    <property type="match status" value="1"/>
</dbReference>
<feature type="transmembrane region" description="Helical" evidence="4">
    <location>
        <begin position="271"/>
        <end position="290"/>
    </location>
</feature>
<dbReference type="CDD" id="cd06174">
    <property type="entry name" value="MFS"/>
    <property type="match status" value="1"/>
</dbReference>
<evidence type="ECO:0000313" key="7">
    <source>
        <dbReference type="Proteomes" id="UP001589797"/>
    </source>
</evidence>
<feature type="transmembrane region" description="Helical" evidence="4">
    <location>
        <begin position="216"/>
        <end position="238"/>
    </location>
</feature>
<dbReference type="InterPro" id="IPR052528">
    <property type="entry name" value="Sugar_transport-like"/>
</dbReference>
<keyword evidence="1 4" id="KW-0812">Transmembrane</keyword>
<dbReference type="Pfam" id="PF07690">
    <property type="entry name" value="MFS_1"/>
    <property type="match status" value="1"/>
</dbReference>
<evidence type="ECO:0000256" key="1">
    <source>
        <dbReference type="ARBA" id="ARBA00022692"/>
    </source>
</evidence>
<keyword evidence="3 4" id="KW-0472">Membrane</keyword>
<feature type="transmembrane region" description="Helical" evidence="4">
    <location>
        <begin position="185"/>
        <end position="204"/>
    </location>
</feature>
<dbReference type="Gene3D" id="1.20.1250.20">
    <property type="entry name" value="MFS general substrate transporter like domains"/>
    <property type="match status" value="1"/>
</dbReference>
<feature type="transmembrane region" description="Helical" evidence="4">
    <location>
        <begin position="118"/>
        <end position="139"/>
    </location>
</feature>
<comment type="caution">
    <text evidence="6">The sequence shown here is derived from an EMBL/GenBank/DDBJ whole genome shotgun (WGS) entry which is preliminary data.</text>
</comment>
<feature type="transmembrane region" description="Helical" evidence="4">
    <location>
        <begin position="145"/>
        <end position="164"/>
    </location>
</feature>
<feature type="transmembrane region" description="Helical" evidence="4">
    <location>
        <begin position="302"/>
        <end position="320"/>
    </location>
</feature>
<evidence type="ECO:0000256" key="2">
    <source>
        <dbReference type="ARBA" id="ARBA00022989"/>
    </source>
</evidence>
<feature type="transmembrane region" description="Helical" evidence="4">
    <location>
        <begin position="396"/>
        <end position="415"/>
    </location>
</feature>
<keyword evidence="2 4" id="KW-1133">Transmembrane helix</keyword>